<reference evidence="1 2" key="1">
    <citation type="journal article" date="2019" name="Environ. Microbiol.">
        <title>Species interactions and distinct microbial communities in high Arctic permafrost affected cryosols are associated with the CH4 and CO2 gas fluxes.</title>
        <authorList>
            <person name="Altshuler I."/>
            <person name="Hamel J."/>
            <person name="Turney S."/>
            <person name="Magnuson E."/>
            <person name="Levesque R."/>
            <person name="Greer C."/>
            <person name="Whyte L.G."/>
        </authorList>
    </citation>
    <scope>NUCLEOTIDE SEQUENCE [LARGE SCALE GENOMIC DNA]</scope>
    <source>
        <strain evidence="1 2">E3</strain>
    </source>
</reference>
<evidence type="ECO:0000313" key="2">
    <source>
        <dbReference type="Proteomes" id="UP000317933"/>
    </source>
</evidence>
<gene>
    <name evidence="1" type="ORF">EAH78_18420</name>
</gene>
<protein>
    <submittedName>
        <fullName evidence="1">Uncharacterized protein</fullName>
    </submittedName>
</protein>
<name>A0A502HT28_9PSED</name>
<proteinExistence type="predicted"/>
<evidence type="ECO:0000313" key="1">
    <source>
        <dbReference type="EMBL" id="TPG76338.1"/>
    </source>
</evidence>
<organism evidence="1 2">
    <name type="scientific">Pseudomonas arsenicoxydans</name>
    <dbReference type="NCBI Taxonomy" id="702115"/>
    <lineage>
        <taxon>Bacteria</taxon>
        <taxon>Pseudomonadati</taxon>
        <taxon>Pseudomonadota</taxon>
        <taxon>Gammaproteobacteria</taxon>
        <taxon>Pseudomonadales</taxon>
        <taxon>Pseudomonadaceae</taxon>
        <taxon>Pseudomonas</taxon>
    </lineage>
</organism>
<accession>A0A502HT28</accession>
<dbReference type="EMBL" id="RCZE01000008">
    <property type="protein sequence ID" value="TPG76338.1"/>
    <property type="molecule type" value="Genomic_DNA"/>
</dbReference>
<dbReference type="Proteomes" id="UP000317933">
    <property type="component" value="Unassembled WGS sequence"/>
</dbReference>
<comment type="caution">
    <text evidence="1">The sequence shown here is derived from an EMBL/GenBank/DDBJ whole genome shotgun (WGS) entry which is preliminary data.</text>
</comment>
<dbReference type="AlphaFoldDB" id="A0A502HT28"/>
<sequence length="68" mass="7690">MSTSPVKRLIDEMVDQLISDHLSPSRVPLNESLGLPRETLVMNIPIRLAVTMQGGRKRLEVRHDQRSA</sequence>